<dbReference type="InterPro" id="IPR057739">
    <property type="entry name" value="Glyco_hydro_29_N"/>
</dbReference>
<dbReference type="Gene3D" id="3.20.20.80">
    <property type="entry name" value="Glycosidases"/>
    <property type="match status" value="1"/>
</dbReference>
<feature type="domain" description="Glycoside hydrolase family 29 N-terminal" evidence="7">
    <location>
        <begin position="4"/>
        <end position="338"/>
    </location>
</feature>
<dbReference type="SMART" id="SM00812">
    <property type="entry name" value="Alpha_L_fucos"/>
    <property type="match status" value="1"/>
</dbReference>
<dbReference type="InterPro" id="IPR016286">
    <property type="entry name" value="FUC_metazoa-typ"/>
</dbReference>
<evidence type="ECO:0000256" key="3">
    <source>
        <dbReference type="ARBA" id="ARBA00012662"/>
    </source>
</evidence>
<dbReference type="InterPro" id="IPR017853">
    <property type="entry name" value="GH"/>
</dbReference>
<dbReference type="EMBL" id="JACHMJ010000001">
    <property type="protein sequence ID" value="MBB5844801.1"/>
    <property type="molecule type" value="Genomic_DNA"/>
</dbReference>
<evidence type="ECO:0000259" key="7">
    <source>
        <dbReference type="Pfam" id="PF01120"/>
    </source>
</evidence>
<comment type="similarity">
    <text evidence="2">Belongs to the glycosyl hydrolase 29 family.</text>
</comment>
<accession>A0A841ASM7</accession>
<evidence type="ECO:0000256" key="1">
    <source>
        <dbReference type="ARBA" id="ARBA00004071"/>
    </source>
</evidence>
<name>A0A841ASM7_9MICO</name>
<reference evidence="8 9" key="1">
    <citation type="submission" date="2020-08" db="EMBL/GenBank/DDBJ databases">
        <title>Sequencing the genomes of 1000 actinobacteria strains.</title>
        <authorList>
            <person name="Klenk H.-P."/>
        </authorList>
    </citation>
    <scope>NUCLEOTIDE SEQUENCE [LARGE SCALE GENOMIC DNA]</scope>
    <source>
        <strain evidence="8 9">DSM 105784</strain>
    </source>
</reference>
<proteinExistence type="inferred from homology"/>
<evidence type="ECO:0000256" key="4">
    <source>
        <dbReference type="ARBA" id="ARBA00022729"/>
    </source>
</evidence>
<dbReference type="PANTHER" id="PTHR10030">
    <property type="entry name" value="ALPHA-L-FUCOSIDASE"/>
    <property type="match status" value="1"/>
</dbReference>
<dbReference type="Pfam" id="PF01120">
    <property type="entry name" value="Alpha_L_fucos"/>
    <property type="match status" value="1"/>
</dbReference>
<evidence type="ECO:0000313" key="9">
    <source>
        <dbReference type="Proteomes" id="UP000536685"/>
    </source>
</evidence>
<keyword evidence="4" id="KW-0732">Signal</keyword>
<evidence type="ECO:0000313" key="8">
    <source>
        <dbReference type="EMBL" id="MBB5844801.1"/>
    </source>
</evidence>
<comment type="caution">
    <text evidence="8">The sequence shown here is derived from an EMBL/GenBank/DDBJ whole genome shotgun (WGS) entry which is preliminary data.</text>
</comment>
<organism evidence="8 9">
    <name type="scientific">Conyzicola lurida</name>
    <dbReference type="NCBI Taxonomy" id="1172621"/>
    <lineage>
        <taxon>Bacteria</taxon>
        <taxon>Bacillati</taxon>
        <taxon>Actinomycetota</taxon>
        <taxon>Actinomycetes</taxon>
        <taxon>Micrococcales</taxon>
        <taxon>Microbacteriaceae</taxon>
        <taxon>Conyzicola</taxon>
    </lineage>
</organism>
<dbReference type="GO" id="GO:0016139">
    <property type="term" value="P:glycoside catabolic process"/>
    <property type="evidence" value="ECO:0007669"/>
    <property type="project" value="TreeGrafter"/>
</dbReference>
<keyword evidence="6 8" id="KW-0326">Glycosidase</keyword>
<dbReference type="GO" id="GO:0005764">
    <property type="term" value="C:lysosome"/>
    <property type="evidence" value="ECO:0007669"/>
    <property type="project" value="TreeGrafter"/>
</dbReference>
<keyword evidence="9" id="KW-1185">Reference proteome</keyword>
<dbReference type="Proteomes" id="UP000536685">
    <property type="component" value="Unassembled WGS sequence"/>
</dbReference>
<evidence type="ECO:0000256" key="2">
    <source>
        <dbReference type="ARBA" id="ARBA00007951"/>
    </source>
</evidence>
<dbReference type="EC" id="3.2.1.51" evidence="3"/>
<dbReference type="GO" id="GO:0004560">
    <property type="term" value="F:alpha-L-fucosidase activity"/>
    <property type="evidence" value="ECO:0007669"/>
    <property type="project" value="UniProtKB-EC"/>
</dbReference>
<gene>
    <name evidence="8" type="ORF">HD599_003124</name>
</gene>
<dbReference type="RefSeq" id="WP_184239318.1">
    <property type="nucleotide sequence ID" value="NZ_JACHMJ010000001.1"/>
</dbReference>
<comment type="function">
    <text evidence="1">Alpha-L-fucosidase is responsible for hydrolyzing the alpha-1,6-linked fucose joined to the reducing-end N-acetylglucosamine of the carbohydrate moieties of glycoproteins.</text>
</comment>
<dbReference type="InterPro" id="IPR000933">
    <property type="entry name" value="Glyco_hydro_29"/>
</dbReference>
<keyword evidence="5 8" id="KW-0378">Hydrolase</keyword>
<evidence type="ECO:0000256" key="6">
    <source>
        <dbReference type="ARBA" id="ARBA00023295"/>
    </source>
</evidence>
<evidence type="ECO:0000256" key="5">
    <source>
        <dbReference type="ARBA" id="ARBA00022801"/>
    </source>
</evidence>
<dbReference type="PIRSF" id="PIRSF001092">
    <property type="entry name" value="Alpha-L-fucosidase"/>
    <property type="match status" value="1"/>
</dbReference>
<dbReference type="AlphaFoldDB" id="A0A841ASM7"/>
<dbReference type="PRINTS" id="PR00741">
    <property type="entry name" value="GLHYDRLASE29"/>
</dbReference>
<dbReference type="SUPFAM" id="SSF51445">
    <property type="entry name" value="(Trans)glycosidases"/>
    <property type="match status" value="1"/>
</dbReference>
<dbReference type="GO" id="GO:0006004">
    <property type="term" value="P:fucose metabolic process"/>
    <property type="evidence" value="ECO:0007669"/>
    <property type="project" value="InterPro"/>
</dbReference>
<dbReference type="PANTHER" id="PTHR10030:SF37">
    <property type="entry name" value="ALPHA-L-FUCOSIDASE-RELATED"/>
    <property type="match status" value="1"/>
</dbReference>
<sequence>MTAQSRLPEWARDASFGIFVHWGPYSVPAWAEPTGAWGAVPPEEWFAHNAYAEWYANTVRIAGSPAEAHQREEHGGAPYDSFLDRWKAEEYSPSDWAALFAAAGADYVIPVTKHHDGVTLWDAPGSGDLTTVARGPKRDLLAPLADAVRAEGIRFGVYYSGGLDWAFTDFPPLETMEHVDDYRPVDDAYARYATGHVRDLIDRYRPSVIWNDIEWPDAGKADGTLDALMAHYRAVVPDGIVNDRWGTDLWDYRTSEYSHDTQNEAGVGWEHNRGLGFSFGFNQLEDESLTLGPRELARLYADIVSRGGRLLLNIGPKASGEIPAVQRRTLEGISAWMGEVKPLTIGRSPVAADAVTASSPSGEAPWFRAWRVGDRIVVVVDSADTVVTATGEVVRVQLPE</sequence>
<protein>
    <recommendedName>
        <fullName evidence="3">alpha-L-fucosidase</fullName>
        <ecNumber evidence="3">3.2.1.51</ecNumber>
    </recommendedName>
</protein>